<keyword evidence="1 4" id="KW-0808">Transferase</keyword>
<dbReference type="SUPFAM" id="SSF55729">
    <property type="entry name" value="Acyl-CoA N-acyltransferases (Nat)"/>
    <property type="match status" value="1"/>
</dbReference>
<dbReference type="PROSITE" id="PS51186">
    <property type="entry name" value="GNAT"/>
    <property type="match status" value="1"/>
</dbReference>
<keyword evidence="5" id="KW-1185">Reference proteome</keyword>
<dbReference type="InterPro" id="IPR016890">
    <property type="entry name" value="UCP028520"/>
</dbReference>
<dbReference type="CDD" id="cd04301">
    <property type="entry name" value="NAT_SF"/>
    <property type="match status" value="1"/>
</dbReference>
<name>A0A2Z3HZM7_9CAUL</name>
<dbReference type="AlphaFoldDB" id="A0A2Z3HZM7"/>
<dbReference type="PANTHER" id="PTHR43877">
    <property type="entry name" value="AMINOALKYLPHOSPHONATE N-ACETYLTRANSFERASE-RELATED-RELATED"/>
    <property type="match status" value="1"/>
</dbReference>
<evidence type="ECO:0000313" key="4">
    <source>
        <dbReference type="EMBL" id="AWM78811.1"/>
    </source>
</evidence>
<reference evidence="5" key="1">
    <citation type="submission" date="2018-05" db="EMBL/GenBank/DDBJ databases">
        <title>Genome sequencing of Phenylobacterium sp. HYN0004.</title>
        <authorList>
            <person name="Yi H."/>
            <person name="Baek C."/>
        </authorList>
    </citation>
    <scope>NUCLEOTIDE SEQUENCE [LARGE SCALE GENOMIC DNA]</scope>
    <source>
        <strain evidence="5">HYN0004</strain>
    </source>
</reference>
<dbReference type="EMBL" id="CP029479">
    <property type="protein sequence ID" value="AWM78811.1"/>
    <property type="molecule type" value="Genomic_DNA"/>
</dbReference>
<dbReference type="Pfam" id="PF00583">
    <property type="entry name" value="Acetyltransf_1"/>
    <property type="match status" value="1"/>
</dbReference>
<dbReference type="PANTHER" id="PTHR43877:SF2">
    <property type="entry name" value="AMINOALKYLPHOSPHONATE N-ACETYLTRANSFERASE-RELATED"/>
    <property type="match status" value="1"/>
</dbReference>
<dbReference type="OrthoDB" id="6182349at2"/>
<proteinExistence type="predicted"/>
<feature type="domain" description="N-acetyltransferase" evidence="3">
    <location>
        <begin position="17"/>
        <end position="164"/>
    </location>
</feature>
<protein>
    <submittedName>
        <fullName evidence="4">GNAT family N-acetyltransferase</fullName>
    </submittedName>
</protein>
<gene>
    <name evidence="4" type="ORF">HYN04_09655</name>
</gene>
<evidence type="ECO:0000256" key="2">
    <source>
        <dbReference type="ARBA" id="ARBA00023315"/>
    </source>
</evidence>
<evidence type="ECO:0000256" key="1">
    <source>
        <dbReference type="ARBA" id="ARBA00022679"/>
    </source>
</evidence>
<dbReference type="InterPro" id="IPR000182">
    <property type="entry name" value="GNAT_dom"/>
</dbReference>
<dbReference type="Proteomes" id="UP000247763">
    <property type="component" value="Chromosome"/>
</dbReference>
<organism evidence="4 5">
    <name type="scientific">Phenylobacterium parvum</name>
    <dbReference type="NCBI Taxonomy" id="2201350"/>
    <lineage>
        <taxon>Bacteria</taxon>
        <taxon>Pseudomonadati</taxon>
        <taxon>Pseudomonadota</taxon>
        <taxon>Alphaproteobacteria</taxon>
        <taxon>Caulobacterales</taxon>
        <taxon>Caulobacteraceae</taxon>
        <taxon>Phenylobacterium</taxon>
    </lineage>
</organism>
<dbReference type="KEGG" id="phb:HYN04_09655"/>
<evidence type="ECO:0000259" key="3">
    <source>
        <dbReference type="PROSITE" id="PS51186"/>
    </source>
</evidence>
<dbReference type="GO" id="GO:0016747">
    <property type="term" value="F:acyltransferase activity, transferring groups other than amino-acyl groups"/>
    <property type="evidence" value="ECO:0007669"/>
    <property type="project" value="InterPro"/>
</dbReference>
<keyword evidence="2" id="KW-0012">Acyltransferase</keyword>
<dbReference type="InterPro" id="IPR050832">
    <property type="entry name" value="Bact_Acetyltransf"/>
</dbReference>
<dbReference type="PIRSF" id="PIRSF028520">
    <property type="entry name" value="UCP028520"/>
    <property type="match status" value="1"/>
</dbReference>
<dbReference type="Gene3D" id="3.40.630.30">
    <property type="match status" value="1"/>
</dbReference>
<sequence length="165" mass="17454">MPRGAGLTGLSPLAPSAALLDLNNAHAVELSFLTGAAFARLAGLAFHARQAGEADAFLIALDQDADYDNPNFRWMRSRFERFVYIDRVVVAPEARGRGLAGALYADLFTAAQAAGHTRIVCEVNSDPPNPASDAFHARLGFAEVGAATLPGGAKTVRYLSRTIAL</sequence>
<dbReference type="InterPro" id="IPR016181">
    <property type="entry name" value="Acyl_CoA_acyltransferase"/>
</dbReference>
<accession>A0A2Z3HZM7</accession>
<evidence type="ECO:0000313" key="5">
    <source>
        <dbReference type="Proteomes" id="UP000247763"/>
    </source>
</evidence>